<evidence type="ECO:0008006" key="4">
    <source>
        <dbReference type="Google" id="ProtNLM"/>
    </source>
</evidence>
<feature type="transmembrane region" description="Helical" evidence="1">
    <location>
        <begin position="124"/>
        <end position="144"/>
    </location>
</feature>
<dbReference type="RefSeq" id="WP_115133284.1">
    <property type="nucleotide sequence ID" value="NZ_UGRS01000001.1"/>
</dbReference>
<feature type="transmembrane region" description="Helical" evidence="1">
    <location>
        <begin position="80"/>
        <end position="103"/>
    </location>
</feature>
<dbReference type="Proteomes" id="UP000254055">
    <property type="component" value="Unassembled WGS sequence"/>
</dbReference>
<feature type="transmembrane region" description="Helical" evidence="1">
    <location>
        <begin position="47"/>
        <end position="68"/>
    </location>
</feature>
<keyword evidence="1" id="KW-1133">Transmembrane helix</keyword>
<keyword evidence="1" id="KW-0472">Membrane</keyword>
<feature type="transmembrane region" description="Helical" evidence="1">
    <location>
        <begin position="177"/>
        <end position="199"/>
    </location>
</feature>
<feature type="transmembrane region" description="Helical" evidence="1">
    <location>
        <begin position="6"/>
        <end position="26"/>
    </location>
</feature>
<organism evidence="2 3">
    <name type="scientific">Neisseria zoodegmatis</name>
    <dbReference type="NCBI Taxonomy" id="326523"/>
    <lineage>
        <taxon>Bacteria</taxon>
        <taxon>Pseudomonadati</taxon>
        <taxon>Pseudomonadota</taxon>
        <taxon>Betaproteobacteria</taxon>
        <taxon>Neisseriales</taxon>
        <taxon>Neisseriaceae</taxon>
        <taxon>Neisseria</taxon>
    </lineage>
</organism>
<sequence>MDLWMAVIILASGLCSIYADILLFSGKNASGSLPRNETQADKTTGNRILLSGFIRLLACAFWMMPLYYLSRLPTFAGMTAFMSFAAFILAASVFHIALGFILYAFRQGSLPENIMQRQIRLYGLVYLFWAAVYSCAMIALNFNGTLNMNLLHYFTLPLPAVLIIQLFLGAKWKKQPYFSDISGTLAMMVSLLSTVNIMVSNQI</sequence>
<proteinExistence type="predicted"/>
<dbReference type="OrthoDB" id="9939282at2"/>
<accession>A0A378WES7</accession>
<evidence type="ECO:0000256" key="1">
    <source>
        <dbReference type="SAM" id="Phobius"/>
    </source>
</evidence>
<protein>
    <recommendedName>
        <fullName evidence="4">Integral membrane protein</fullName>
    </recommendedName>
</protein>
<dbReference type="AlphaFoldDB" id="A0A378WES7"/>
<keyword evidence="1" id="KW-0812">Transmembrane</keyword>
<evidence type="ECO:0000313" key="2">
    <source>
        <dbReference type="EMBL" id="SUA35910.1"/>
    </source>
</evidence>
<name>A0A378WES7_9NEIS</name>
<reference evidence="2 3" key="1">
    <citation type="submission" date="2018-06" db="EMBL/GenBank/DDBJ databases">
        <authorList>
            <consortium name="Pathogen Informatics"/>
            <person name="Doyle S."/>
        </authorList>
    </citation>
    <scope>NUCLEOTIDE SEQUENCE [LARGE SCALE GENOMIC DNA]</scope>
    <source>
        <strain evidence="2 3">NCTC12229</strain>
    </source>
</reference>
<dbReference type="EMBL" id="UGRS01000001">
    <property type="protein sequence ID" value="SUA35910.1"/>
    <property type="molecule type" value="Genomic_DNA"/>
</dbReference>
<evidence type="ECO:0000313" key="3">
    <source>
        <dbReference type="Proteomes" id="UP000254055"/>
    </source>
</evidence>
<feature type="transmembrane region" description="Helical" evidence="1">
    <location>
        <begin position="150"/>
        <end position="170"/>
    </location>
</feature>
<gene>
    <name evidence="2" type="ORF">NCTC12229_00317</name>
</gene>